<dbReference type="PANTHER" id="PTHR43155">
    <property type="entry name" value="CYCLIC DI-GMP PHOSPHODIESTERASE PA4108-RELATED"/>
    <property type="match status" value="1"/>
</dbReference>
<proteinExistence type="predicted"/>
<dbReference type="EMBL" id="JBJHZZ010000001">
    <property type="protein sequence ID" value="MFL0245931.1"/>
    <property type="molecule type" value="Genomic_DNA"/>
</dbReference>
<dbReference type="PANTHER" id="PTHR43155:SF2">
    <property type="entry name" value="CYCLIC DI-GMP PHOSPHODIESTERASE PA4108"/>
    <property type="match status" value="1"/>
</dbReference>
<dbReference type="Gene3D" id="1.10.3210.10">
    <property type="entry name" value="Hypothetical protein af1432"/>
    <property type="match status" value="1"/>
</dbReference>
<feature type="domain" description="HD-GYP" evidence="2">
    <location>
        <begin position="123"/>
        <end position="319"/>
    </location>
</feature>
<dbReference type="SMART" id="SM00471">
    <property type="entry name" value="HDc"/>
    <property type="match status" value="1"/>
</dbReference>
<accession>A0ABW8SZY5</accession>
<reference evidence="3 4" key="1">
    <citation type="submission" date="2024-11" db="EMBL/GenBank/DDBJ databases">
        <authorList>
            <person name="Heng Y.C."/>
            <person name="Lim A.C.H."/>
            <person name="Lee J.K.Y."/>
            <person name="Kittelmann S."/>
        </authorList>
    </citation>
    <scope>NUCLEOTIDE SEQUENCE [LARGE SCALE GENOMIC DNA]</scope>
    <source>
        <strain evidence="3 4">WILCCON 0185</strain>
    </source>
</reference>
<evidence type="ECO:0000259" key="2">
    <source>
        <dbReference type="PROSITE" id="PS51832"/>
    </source>
</evidence>
<feature type="domain" description="HD" evidence="1">
    <location>
        <begin position="145"/>
        <end position="268"/>
    </location>
</feature>
<keyword evidence="4" id="KW-1185">Reference proteome</keyword>
<dbReference type="EC" id="3.1.4.-" evidence="3"/>
<dbReference type="PROSITE" id="PS51831">
    <property type="entry name" value="HD"/>
    <property type="match status" value="1"/>
</dbReference>
<evidence type="ECO:0000313" key="3">
    <source>
        <dbReference type="EMBL" id="MFL0245931.1"/>
    </source>
</evidence>
<dbReference type="InterPro" id="IPR037522">
    <property type="entry name" value="HD_GYP_dom"/>
</dbReference>
<keyword evidence="3" id="KW-0378">Hydrolase</keyword>
<name>A0ABW8SZY5_9CLOT</name>
<organism evidence="3 4">
    <name type="scientific">Candidatus Clostridium stratigraminis</name>
    <dbReference type="NCBI Taxonomy" id="3381661"/>
    <lineage>
        <taxon>Bacteria</taxon>
        <taxon>Bacillati</taxon>
        <taxon>Bacillota</taxon>
        <taxon>Clostridia</taxon>
        <taxon>Eubacteriales</taxon>
        <taxon>Clostridiaceae</taxon>
        <taxon>Clostridium</taxon>
    </lineage>
</organism>
<comment type="caution">
    <text evidence="3">The sequence shown here is derived from an EMBL/GenBank/DDBJ whole genome shotgun (WGS) entry which is preliminary data.</text>
</comment>
<dbReference type="PROSITE" id="PS51832">
    <property type="entry name" value="HD_GYP"/>
    <property type="match status" value="1"/>
</dbReference>
<dbReference type="SUPFAM" id="SSF109604">
    <property type="entry name" value="HD-domain/PDEase-like"/>
    <property type="match status" value="1"/>
</dbReference>
<evidence type="ECO:0000313" key="4">
    <source>
        <dbReference type="Proteomes" id="UP001623591"/>
    </source>
</evidence>
<gene>
    <name evidence="3" type="ORF">ACJDUG_02935</name>
</gene>
<dbReference type="Pfam" id="PF13487">
    <property type="entry name" value="HD_5"/>
    <property type="match status" value="1"/>
</dbReference>
<dbReference type="GO" id="GO:0016787">
    <property type="term" value="F:hydrolase activity"/>
    <property type="evidence" value="ECO:0007669"/>
    <property type="project" value="UniProtKB-KW"/>
</dbReference>
<dbReference type="CDD" id="cd00077">
    <property type="entry name" value="HDc"/>
    <property type="match status" value="1"/>
</dbReference>
<sequence length="377" mass="42812">MRLVPVECVNEGSYLAKTIYDNEGRVLLREGVKLNDILLKRIRHIQIFSIYINDEYSDNIIEEVIKPELRQKAIKTIKDTFVSFEKYNSYTSKGTNSNKDSIFIQEKQKYFLSIGKIAADILEEIFAQKNVLINVVDIKNLDSYTYQHSVNVAVISLIIGMQLQLSKAELYSLCLGALLHDIGKVFIPNEIIQKYDKLTDVEYNIVKEHSQKGYEYLKGSPDISAPARIIALEHHERINGYGYPESLKGNDINKLAKIVAIADVYDALTSDRPQRRALSPNEALEYIMAGGGTLFDYNMVLAFSKVVVPYSEGTIVRLTNGDIAIVEENHPNYPLRPKVKIVKAIDPTIKRNTYVDLLDELNLVIQGVQYEVPKFSE</sequence>
<evidence type="ECO:0000259" key="1">
    <source>
        <dbReference type="PROSITE" id="PS51831"/>
    </source>
</evidence>
<dbReference type="InterPro" id="IPR003607">
    <property type="entry name" value="HD/PDEase_dom"/>
</dbReference>
<protein>
    <submittedName>
        <fullName evidence="3">HD-GYP domain-containing protein</fullName>
        <ecNumber evidence="3">3.1.4.-</ecNumber>
    </submittedName>
</protein>
<dbReference type="Proteomes" id="UP001623591">
    <property type="component" value="Unassembled WGS sequence"/>
</dbReference>
<dbReference type="InterPro" id="IPR006674">
    <property type="entry name" value="HD_domain"/>
</dbReference>
<dbReference type="RefSeq" id="WP_406768386.1">
    <property type="nucleotide sequence ID" value="NZ_JBJHZZ010000001.1"/>
</dbReference>